<evidence type="ECO:0000256" key="4">
    <source>
        <dbReference type="ARBA" id="ARBA00022989"/>
    </source>
</evidence>
<sequence>MRQLAQNRDGLIVGLTGASAVLLGAFGAHALKGTLDTSHSELWHTAVQYHFWHALALAGTALCDAGKARRVAMLAFVVGIAMFSGSLYALALGAPRWMGIVTPFGGVAFILGWIALGTALKQRLS</sequence>
<evidence type="ECO:0000256" key="5">
    <source>
        <dbReference type="ARBA" id="ARBA00023136"/>
    </source>
</evidence>
<dbReference type="InterPro" id="IPR006696">
    <property type="entry name" value="DUF423"/>
</dbReference>
<feature type="transmembrane region" description="Helical" evidence="6">
    <location>
        <begin position="97"/>
        <end position="120"/>
    </location>
</feature>
<evidence type="ECO:0000256" key="2">
    <source>
        <dbReference type="ARBA" id="ARBA00009694"/>
    </source>
</evidence>
<evidence type="ECO:0000256" key="6">
    <source>
        <dbReference type="SAM" id="Phobius"/>
    </source>
</evidence>
<dbReference type="PANTHER" id="PTHR43461:SF1">
    <property type="entry name" value="TRANSMEMBRANE PROTEIN 256"/>
    <property type="match status" value="1"/>
</dbReference>
<keyword evidence="8" id="KW-1185">Reference proteome</keyword>
<evidence type="ECO:0000256" key="1">
    <source>
        <dbReference type="ARBA" id="ARBA00004141"/>
    </source>
</evidence>
<reference evidence="7 8" key="1">
    <citation type="submission" date="2020-10" db="EMBL/GenBank/DDBJ databases">
        <title>Phylogeny of dyella-like bacteria.</title>
        <authorList>
            <person name="Fu J."/>
        </authorList>
    </citation>
    <scope>NUCLEOTIDE SEQUENCE [LARGE SCALE GENOMIC DNA]</scope>
    <source>
        <strain evidence="7 8">DHG40</strain>
    </source>
</reference>
<keyword evidence="5 6" id="KW-0472">Membrane</keyword>
<keyword evidence="4 6" id="KW-1133">Transmembrane helix</keyword>
<comment type="subcellular location">
    <subcellularLocation>
        <location evidence="1">Membrane</location>
        <topology evidence="1">Multi-pass membrane protein</topology>
    </subcellularLocation>
</comment>
<keyword evidence="3 6" id="KW-0812">Transmembrane</keyword>
<feature type="transmembrane region" description="Helical" evidence="6">
    <location>
        <begin position="46"/>
        <end position="64"/>
    </location>
</feature>
<dbReference type="Proteomes" id="UP001620409">
    <property type="component" value="Unassembled WGS sequence"/>
</dbReference>
<accession>A0ABW8ILQ3</accession>
<dbReference type="EMBL" id="JADIKI010000023">
    <property type="protein sequence ID" value="MFK2855204.1"/>
    <property type="molecule type" value="Genomic_DNA"/>
</dbReference>
<comment type="similarity">
    <text evidence="2">Belongs to the UPF0382 family.</text>
</comment>
<dbReference type="Pfam" id="PF04241">
    <property type="entry name" value="DUF423"/>
    <property type="match status" value="1"/>
</dbReference>
<comment type="caution">
    <text evidence="7">The sequence shown here is derived from an EMBL/GenBank/DDBJ whole genome shotgun (WGS) entry which is preliminary data.</text>
</comment>
<protein>
    <submittedName>
        <fullName evidence="7">DUF423 domain-containing protein</fullName>
    </submittedName>
</protein>
<evidence type="ECO:0000313" key="8">
    <source>
        <dbReference type="Proteomes" id="UP001620409"/>
    </source>
</evidence>
<evidence type="ECO:0000256" key="3">
    <source>
        <dbReference type="ARBA" id="ARBA00022692"/>
    </source>
</evidence>
<evidence type="ECO:0000313" key="7">
    <source>
        <dbReference type="EMBL" id="MFK2855204.1"/>
    </source>
</evidence>
<gene>
    <name evidence="7" type="ORF">ISP18_11425</name>
</gene>
<proteinExistence type="inferred from homology"/>
<dbReference type="PANTHER" id="PTHR43461">
    <property type="entry name" value="TRANSMEMBRANE PROTEIN 256"/>
    <property type="match status" value="1"/>
</dbReference>
<feature type="transmembrane region" description="Helical" evidence="6">
    <location>
        <begin position="71"/>
        <end position="91"/>
    </location>
</feature>
<dbReference type="RefSeq" id="WP_380006524.1">
    <property type="nucleotide sequence ID" value="NZ_JADIKI010000023.1"/>
</dbReference>
<name>A0ABW8ILQ3_9GAMM</name>
<organism evidence="7 8">
    <name type="scientific">Dyella humi</name>
    <dbReference type="NCBI Taxonomy" id="1770547"/>
    <lineage>
        <taxon>Bacteria</taxon>
        <taxon>Pseudomonadati</taxon>
        <taxon>Pseudomonadota</taxon>
        <taxon>Gammaproteobacteria</taxon>
        <taxon>Lysobacterales</taxon>
        <taxon>Rhodanobacteraceae</taxon>
        <taxon>Dyella</taxon>
    </lineage>
</organism>